<name>A0A0H4T6E5_9ARCH</name>
<dbReference type="GO" id="GO:0000166">
    <property type="term" value="F:nucleotide binding"/>
    <property type="evidence" value="ECO:0007669"/>
    <property type="project" value="InterPro"/>
</dbReference>
<protein>
    <submittedName>
        <fullName evidence="1">Uncharacterized protein</fullName>
    </submittedName>
</protein>
<proteinExistence type="predicted"/>
<reference evidence="1" key="1">
    <citation type="journal article" date="2015" name="ISME J.">
        <title>Aquifer environment selects for microbial species cohorts in sediment and groundwater.</title>
        <authorList>
            <person name="Hug L.A."/>
            <person name="Thomas B.C."/>
            <person name="Brown C.T."/>
            <person name="Frischkorn K.R."/>
            <person name="Williams K.H."/>
            <person name="Tringe S.G."/>
            <person name="Banfield J.F."/>
        </authorList>
    </citation>
    <scope>NUCLEOTIDE SEQUENCE</scope>
</reference>
<evidence type="ECO:0000313" key="1">
    <source>
        <dbReference type="EMBL" id="AKQ03326.1"/>
    </source>
</evidence>
<dbReference type="InterPro" id="IPR044876">
    <property type="entry name" value="HRDC_dom_sf"/>
</dbReference>
<dbReference type="InterPro" id="IPR010997">
    <property type="entry name" value="HRDC-like_sf"/>
</dbReference>
<organism evidence="1">
    <name type="scientific">uncultured archaeon Rifle_16ft_4_minimus_37913</name>
    <dbReference type="NCBI Taxonomy" id="1665152"/>
    <lineage>
        <taxon>Archaea</taxon>
        <taxon>environmental samples</taxon>
    </lineage>
</organism>
<dbReference type="AlphaFoldDB" id="A0A0H4T6E5"/>
<dbReference type="EMBL" id="KT007010">
    <property type="protein sequence ID" value="AKQ03326.1"/>
    <property type="molecule type" value="Genomic_DNA"/>
</dbReference>
<dbReference type="SUPFAM" id="SSF47819">
    <property type="entry name" value="HRDC-like"/>
    <property type="match status" value="1"/>
</dbReference>
<accession>A0A0H4T6E5</accession>
<dbReference type="Gene3D" id="1.10.150.80">
    <property type="entry name" value="HRDC domain"/>
    <property type="match status" value="1"/>
</dbReference>
<sequence>MAESLEYTEDKKDSEADIRKLMKKFVKLSQETAKKMRGKLSSLGLLKLKQESISKVIDIMPENQENLNKIFTDVVLDEDESKKILDAIGEFR</sequence>